<dbReference type="GO" id="GO:0000166">
    <property type="term" value="F:nucleotide binding"/>
    <property type="evidence" value="ECO:0007669"/>
    <property type="project" value="InterPro"/>
</dbReference>
<dbReference type="InterPro" id="IPR051450">
    <property type="entry name" value="Gfo/Idh/MocA_Oxidoreductases"/>
</dbReference>
<dbReference type="Pfam" id="PF01408">
    <property type="entry name" value="GFO_IDH_MocA"/>
    <property type="match status" value="1"/>
</dbReference>
<dbReference type="Proteomes" id="UP000617634">
    <property type="component" value="Unassembled WGS sequence"/>
</dbReference>
<sequence length="432" mass="48174">MKIAIVGCGFVFDIYMRTYRAHPELTITGLFDIDSARARRVAAHYALELYPSYESLLADPEVELILNLTSIAAHYTVIRMALEAGKHVYSEKPLTTDLAQSRALFELARDKGLILSGAPCNLFSDAVRTIWKAVLDGAIGKPRLVYAELDDNPVHLMGLEGVRSPTGAPWPLVEELEQGCTFEHLGYHLAWICALFGPARSVTAFSKLLVERRTALPLDPNDTPDYSVACLEFDNGVTARITCSFVAPRDHRMRVIGEEGEITADSYRHYQSPVFLERFSKASLTARKAYSLRTSRVLGRAFGIGGRRLALHRGWKSHAVEMAGSGKLSAKTRLVAWIRRRETYAQDKFIGLAEMNRALQAGSPQPLPADFLLHLNELTLLVQRAGPQGIALQPQTTFVPLEPPADLLAGGHDYRTRYRPHRLEQLAERLMR</sequence>
<dbReference type="SUPFAM" id="SSF51735">
    <property type="entry name" value="NAD(P)-binding Rossmann-fold domains"/>
    <property type="match status" value="1"/>
</dbReference>
<gene>
    <name evidence="3" type="ORF">I5E68_13590</name>
</gene>
<dbReference type="SUPFAM" id="SSF55347">
    <property type="entry name" value="Glyceraldehyde-3-phosphate dehydrogenase-like, C-terminal domain"/>
    <property type="match status" value="1"/>
</dbReference>
<proteinExistence type="predicted"/>
<feature type="domain" description="Gfo/Idh/MocA-like oxidoreductase N-terminal" evidence="1">
    <location>
        <begin position="1"/>
        <end position="116"/>
    </location>
</feature>
<evidence type="ECO:0000313" key="4">
    <source>
        <dbReference type="Proteomes" id="UP000617634"/>
    </source>
</evidence>
<dbReference type="PANTHER" id="PTHR43377">
    <property type="entry name" value="BILIVERDIN REDUCTASE A"/>
    <property type="match status" value="1"/>
</dbReference>
<dbReference type="Pfam" id="PF22725">
    <property type="entry name" value="GFO_IDH_MocA_C3"/>
    <property type="match status" value="1"/>
</dbReference>
<dbReference type="InterPro" id="IPR036291">
    <property type="entry name" value="NAD(P)-bd_dom_sf"/>
</dbReference>
<evidence type="ECO:0000313" key="3">
    <source>
        <dbReference type="EMBL" id="MBH0113975.1"/>
    </source>
</evidence>
<dbReference type="Gene3D" id="3.40.50.720">
    <property type="entry name" value="NAD(P)-binding Rossmann-like Domain"/>
    <property type="match status" value="1"/>
</dbReference>
<accession>A0A931HDB7</accession>
<dbReference type="AlphaFoldDB" id="A0A931HDB7"/>
<dbReference type="Gene3D" id="3.30.360.10">
    <property type="entry name" value="Dihydrodipicolinate Reductase, domain 2"/>
    <property type="match status" value="1"/>
</dbReference>
<reference evidence="3" key="1">
    <citation type="submission" date="2020-11" db="EMBL/GenBank/DDBJ databases">
        <title>Novosphingobium aureum sp. nov., a marine bacterium isolated from sediment of a salt flat.</title>
        <authorList>
            <person name="Yoo Y."/>
            <person name="Kim J.-J."/>
        </authorList>
    </citation>
    <scope>NUCLEOTIDE SEQUENCE</scope>
    <source>
        <strain evidence="3">YJ-S2-02</strain>
    </source>
</reference>
<evidence type="ECO:0000259" key="2">
    <source>
        <dbReference type="Pfam" id="PF22725"/>
    </source>
</evidence>
<dbReference type="PANTHER" id="PTHR43377:SF1">
    <property type="entry name" value="BILIVERDIN REDUCTASE A"/>
    <property type="match status" value="1"/>
</dbReference>
<organism evidence="3 4">
    <name type="scientific">Novosphingobium aureum</name>
    <dbReference type="NCBI Taxonomy" id="2792964"/>
    <lineage>
        <taxon>Bacteria</taxon>
        <taxon>Pseudomonadati</taxon>
        <taxon>Pseudomonadota</taxon>
        <taxon>Alphaproteobacteria</taxon>
        <taxon>Sphingomonadales</taxon>
        <taxon>Sphingomonadaceae</taxon>
        <taxon>Novosphingobium</taxon>
    </lineage>
</organism>
<keyword evidence="4" id="KW-1185">Reference proteome</keyword>
<dbReference type="InterPro" id="IPR055170">
    <property type="entry name" value="GFO_IDH_MocA-like_dom"/>
</dbReference>
<comment type="caution">
    <text evidence="3">The sequence shown here is derived from an EMBL/GenBank/DDBJ whole genome shotgun (WGS) entry which is preliminary data.</text>
</comment>
<dbReference type="RefSeq" id="WP_197164966.1">
    <property type="nucleotide sequence ID" value="NZ_JADZGI010000002.1"/>
</dbReference>
<protein>
    <submittedName>
        <fullName evidence="3">Gfo/Idh/MocA family oxidoreductase</fullName>
    </submittedName>
</protein>
<dbReference type="InterPro" id="IPR000683">
    <property type="entry name" value="Gfo/Idh/MocA-like_OxRdtase_N"/>
</dbReference>
<feature type="domain" description="GFO/IDH/MocA-like oxidoreductase" evidence="2">
    <location>
        <begin position="127"/>
        <end position="262"/>
    </location>
</feature>
<evidence type="ECO:0000259" key="1">
    <source>
        <dbReference type="Pfam" id="PF01408"/>
    </source>
</evidence>
<name>A0A931HDB7_9SPHN</name>
<dbReference type="EMBL" id="JADZGI010000002">
    <property type="protein sequence ID" value="MBH0113975.1"/>
    <property type="molecule type" value="Genomic_DNA"/>
</dbReference>